<dbReference type="KEGG" id="vpy:HZI73_18675"/>
<dbReference type="Proteomes" id="UP000683246">
    <property type="component" value="Chromosome"/>
</dbReference>
<protein>
    <submittedName>
        <fullName evidence="1">Uncharacterized protein</fullName>
    </submittedName>
</protein>
<organism evidence="1 2">
    <name type="scientific">Vallitalea pronyensis</name>
    <dbReference type="NCBI Taxonomy" id="1348613"/>
    <lineage>
        <taxon>Bacteria</taxon>
        <taxon>Bacillati</taxon>
        <taxon>Bacillota</taxon>
        <taxon>Clostridia</taxon>
        <taxon>Lachnospirales</taxon>
        <taxon>Vallitaleaceae</taxon>
        <taxon>Vallitalea</taxon>
    </lineage>
</organism>
<evidence type="ECO:0000313" key="2">
    <source>
        <dbReference type="Proteomes" id="UP000683246"/>
    </source>
</evidence>
<evidence type="ECO:0000313" key="1">
    <source>
        <dbReference type="EMBL" id="QUI24190.1"/>
    </source>
</evidence>
<gene>
    <name evidence="1" type="ORF">HZI73_18675</name>
</gene>
<accession>A0A8J8SHT1</accession>
<reference evidence="1" key="1">
    <citation type="submission" date="2020-07" db="EMBL/GenBank/DDBJ databases">
        <title>Vallitalea pronyensis genome.</title>
        <authorList>
            <person name="Postec A."/>
        </authorList>
    </citation>
    <scope>NUCLEOTIDE SEQUENCE</scope>
    <source>
        <strain evidence="1">FatNI3</strain>
    </source>
</reference>
<name>A0A8J8SHT1_9FIRM</name>
<sequence length="347" mass="41491">MICENMIGKSFNSLAERFIYPYKALYTEFVYVNNSMASEESQKQMYKFLDETIDIIYKKPSIIDLEPLEDSIVSSADLRKFGRKFFAFFELLYDMGIMGCVEDNVLMINKTDCRKIKKSLIIFQVIGISCEQGEEYWSFRNEKYPLIFPAWKELSIVQQDKKIPKTNKILNFIFARYSDKQVPSIKLFGELTGNKVGLNELEKYFIDNGFVYSNKGMQYTWMKEYPKKVRARFMVQFFPGDKEQIRYDFIIPYFKVIMHHFNQLDKDTKEFVLERTKDCNKCRFCIQMDKTKKREILSVNITYNEKTFNKCPLFPNWSQNKLNEKEVVVYKKLFNYGDHFYNNTKKE</sequence>
<keyword evidence="2" id="KW-1185">Reference proteome</keyword>
<proteinExistence type="predicted"/>
<dbReference type="EMBL" id="CP058649">
    <property type="protein sequence ID" value="QUI24190.1"/>
    <property type="molecule type" value="Genomic_DNA"/>
</dbReference>
<dbReference type="AlphaFoldDB" id="A0A8J8SHT1"/>
<dbReference type="RefSeq" id="WP_212694884.1">
    <property type="nucleotide sequence ID" value="NZ_CP058649.1"/>
</dbReference>